<sequence length="33" mass="3830">FWYATPSSSGVRLAPKENKSNKRKMKKKNGLDY</sequence>
<comment type="caution">
    <text evidence="2">The sequence shown here is derived from an EMBL/GenBank/DDBJ whole genome shotgun (WGS) entry which is preliminary data.</text>
</comment>
<feature type="non-terminal residue" evidence="2">
    <location>
        <position position="1"/>
    </location>
</feature>
<protein>
    <submittedName>
        <fullName evidence="2">Uncharacterized protein</fullName>
    </submittedName>
</protein>
<evidence type="ECO:0000313" key="2">
    <source>
        <dbReference type="EMBL" id="GAI62762.1"/>
    </source>
</evidence>
<dbReference type="AlphaFoldDB" id="X1Q2J6"/>
<proteinExistence type="predicted"/>
<reference evidence="2" key="1">
    <citation type="journal article" date="2014" name="Front. Microbiol.">
        <title>High frequency of phylogenetically diverse reductive dehalogenase-homologous genes in deep subseafloor sedimentary metagenomes.</title>
        <authorList>
            <person name="Kawai M."/>
            <person name="Futagami T."/>
            <person name="Toyoda A."/>
            <person name="Takaki Y."/>
            <person name="Nishi S."/>
            <person name="Hori S."/>
            <person name="Arai W."/>
            <person name="Tsubouchi T."/>
            <person name="Morono Y."/>
            <person name="Uchiyama I."/>
            <person name="Ito T."/>
            <person name="Fujiyama A."/>
            <person name="Inagaki F."/>
            <person name="Takami H."/>
        </authorList>
    </citation>
    <scope>NUCLEOTIDE SEQUENCE</scope>
    <source>
        <strain evidence="2">Expedition CK06-06</strain>
    </source>
</reference>
<name>X1Q2J6_9ZZZZ</name>
<organism evidence="2">
    <name type="scientific">marine sediment metagenome</name>
    <dbReference type="NCBI Taxonomy" id="412755"/>
    <lineage>
        <taxon>unclassified sequences</taxon>
        <taxon>metagenomes</taxon>
        <taxon>ecological metagenomes</taxon>
    </lineage>
</organism>
<dbReference type="EMBL" id="BARV01046065">
    <property type="protein sequence ID" value="GAI62762.1"/>
    <property type="molecule type" value="Genomic_DNA"/>
</dbReference>
<feature type="region of interest" description="Disordered" evidence="1">
    <location>
        <begin position="1"/>
        <end position="33"/>
    </location>
</feature>
<gene>
    <name evidence="2" type="ORF">S06H3_67009</name>
</gene>
<accession>X1Q2J6</accession>
<feature type="compositionally biased region" description="Polar residues" evidence="1">
    <location>
        <begin position="1"/>
        <end position="10"/>
    </location>
</feature>
<feature type="compositionally biased region" description="Basic residues" evidence="1">
    <location>
        <begin position="21"/>
        <end position="33"/>
    </location>
</feature>
<evidence type="ECO:0000256" key="1">
    <source>
        <dbReference type="SAM" id="MobiDB-lite"/>
    </source>
</evidence>